<dbReference type="STRING" id="940295.EYM_04460"/>
<organism evidence="2 3">
    <name type="scientific">Ignicoccus islandicus DSM 13165</name>
    <dbReference type="NCBI Taxonomy" id="940295"/>
    <lineage>
        <taxon>Archaea</taxon>
        <taxon>Thermoproteota</taxon>
        <taxon>Thermoprotei</taxon>
        <taxon>Desulfurococcales</taxon>
        <taxon>Desulfurococcaceae</taxon>
        <taxon>Ignicoccus</taxon>
    </lineage>
</organism>
<dbReference type="EMBL" id="CP006867">
    <property type="protein sequence ID" value="ALU12493.1"/>
    <property type="molecule type" value="Genomic_DNA"/>
</dbReference>
<evidence type="ECO:0000313" key="2">
    <source>
        <dbReference type="EMBL" id="ALU12493.1"/>
    </source>
</evidence>
<dbReference type="AlphaFoldDB" id="A0A0U2MB04"/>
<keyword evidence="3" id="KW-1185">Reference proteome</keyword>
<dbReference type="Proteomes" id="UP000060778">
    <property type="component" value="Chromosome"/>
</dbReference>
<feature type="coiled-coil region" evidence="1">
    <location>
        <begin position="40"/>
        <end position="67"/>
    </location>
</feature>
<name>A0A0U2MB04_9CREN</name>
<sequence>MVCPYLKRGFMTAKCTLTGQVVNLKKMPCLKNYEECPIYKAHVTEKIKEVKEEVEKREAKKEEQPQEVPGVSCEDCLYYSRITHICIRLKQRVDDPKRPPCGGKYFRKAEV</sequence>
<dbReference type="GeneID" id="30680283"/>
<gene>
    <name evidence="2" type="ORF">EYM_04460</name>
</gene>
<keyword evidence="1" id="KW-0175">Coiled coil</keyword>
<accession>A0A0U2MB04</accession>
<dbReference type="OrthoDB" id="29008at2157"/>
<dbReference type="KEGG" id="iis:EYM_04460"/>
<evidence type="ECO:0000256" key="1">
    <source>
        <dbReference type="SAM" id="Coils"/>
    </source>
</evidence>
<protein>
    <submittedName>
        <fullName evidence="2">Uncharacterized protein</fullName>
    </submittedName>
</protein>
<proteinExistence type="predicted"/>
<evidence type="ECO:0000313" key="3">
    <source>
        <dbReference type="Proteomes" id="UP000060778"/>
    </source>
</evidence>
<reference evidence="2 3" key="1">
    <citation type="submission" date="2013-11" db="EMBL/GenBank/DDBJ databases">
        <title>Comparative genomics of Ignicoccus.</title>
        <authorList>
            <person name="Podar M."/>
        </authorList>
    </citation>
    <scope>NUCLEOTIDE SEQUENCE [LARGE SCALE GENOMIC DNA]</scope>
    <source>
        <strain evidence="2 3">DSM 13165</strain>
    </source>
</reference>
<dbReference type="RefSeq" id="WP_075049837.1">
    <property type="nucleotide sequence ID" value="NZ_CP006867.1"/>
</dbReference>